<evidence type="ECO:0000313" key="2">
    <source>
        <dbReference type="EMBL" id="KAK3085279.1"/>
    </source>
</evidence>
<feature type="region of interest" description="Disordered" evidence="1">
    <location>
        <begin position="442"/>
        <end position="467"/>
    </location>
</feature>
<proteinExistence type="predicted"/>
<organism evidence="2 3">
    <name type="scientific">Pinctada imbricata</name>
    <name type="common">Atlantic pearl-oyster</name>
    <name type="synonym">Pinctada martensii</name>
    <dbReference type="NCBI Taxonomy" id="66713"/>
    <lineage>
        <taxon>Eukaryota</taxon>
        <taxon>Metazoa</taxon>
        <taxon>Spiralia</taxon>
        <taxon>Lophotrochozoa</taxon>
        <taxon>Mollusca</taxon>
        <taxon>Bivalvia</taxon>
        <taxon>Autobranchia</taxon>
        <taxon>Pteriomorphia</taxon>
        <taxon>Pterioida</taxon>
        <taxon>Pterioidea</taxon>
        <taxon>Pteriidae</taxon>
        <taxon>Pinctada</taxon>
    </lineage>
</organism>
<dbReference type="EMBL" id="VSWD01000012">
    <property type="protein sequence ID" value="KAK3085279.1"/>
    <property type="molecule type" value="Genomic_DNA"/>
</dbReference>
<dbReference type="InterPro" id="IPR002083">
    <property type="entry name" value="MATH/TRAF_dom"/>
</dbReference>
<accession>A0AA88XXX0</accession>
<evidence type="ECO:0000256" key="1">
    <source>
        <dbReference type="SAM" id="MobiDB-lite"/>
    </source>
</evidence>
<keyword evidence="3" id="KW-1185">Reference proteome</keyword>
<dbReference type="Proteomes" id="UP001186944">
    <property type="component" value="Unassembled WGS sequence"/>
</dbReference>
<dbReference type="AlphaFoldDB" id="A0AA88XXX0"/>
<protein>
    <recommendedName>
        <fullName evidence="4">MATH domain-containing protein</fullName>
    </recommendedName>
</protein>
<sequence length="467" mass="54164">MAKLFRVVKLNDRFDTQVYTFLLPNKILRDLSPDVYSKDFVCGYQKWTVSFVKGERHLGSYLKLQNISPGLICKADYSFTMVNKEHFTKNETYIEKGCEFTSESDTKGRKTFVPYEDLINRTFMQVHGDFLVELELRNVVSSLDCLIKIPKDQQSRYNYNQKLESPYFGFGLFDWSISLFPNAYTTEVEGTVAFQLHRHTSFDHLCNVKYQVTLGETNSFETGLLEHTLDAAGNGEPYVVGIPLYAITRGRSSLRLRIEMFSVASVSELTIHVLSRSRNRVHLYDRDKQAWLLESDTSGKHLAFRLYYTDISHVPRKFTRYVNFNLSVLPINPDKPAVRAVDGPFYRYYVQEDLDDGMLIRTNIRIDELQGAESEYLTQDDQRLLVHVEWIDSQLLVSPTYHSLDDVARVHKHQMMREILALQAENYALEKQLYSYQKSIAKTSARGRSVSADGERQPPLPRNMRRS</sequence>
<evidence type="ECO:0000313" key="3">
    <source>
        <dbReference type="Proteomes" id="UP001186944"/>
    </source>
</evidence>
<name>A0AA88XXX0_PINIB</name>
<reference evidence="2" key="1">
    <citation type="submission" date="2019-08" db="EMBL/GenBank/DDBJ databases">
        <title>The improved chromosome-level genome for the pearl oyster Pinctada fucata martensii using PacBio sequencing and Hi-C.</title>
        <authorList>
            <person name="Zheng Z."/>
        </authorList>
    </citation>
    <scope>NUCLEOTIDE SEQUENCE</scope>
    <source>
        <strain evidence="2">ZZ-2019</strain>
        <tissue evidence="2">Adductor muscle</tissue>
    </source>
</reference>
<evidence type="ECO:0008006" key="4">
    <source>
        <dbReference type="Google" id="ProtNLM"/>
    </source>
</evidence>
<dbReference type="CDD" id="cd00121">
    <property type="entry name" value="MATH"/>
    <property type="match status" value="1"/>
</dbReference>
<dbReference type="Gene3D" id="2.60.210.10">
    <property type="entry name" value="Apoptosis, Tumor Necrosis Factor Receptor Associated Protein 2, Chain A"/>
    <property type="match status" value="1"/>
</dbReference>
<comment type="caution">
    <text evidence="2">The sequence shown here is derived from an EMBL/GenBank/DDBJ whole genome shotgun (WGS) entry which is preliminary data.</text>
</comment>
<dbReference type="SUPFAM" id="SSF49599">
    <property type="entry name" value="TRAF domain-like"/>
    <property type="match status" value="2"/>
</dbReference>
<dbReference type="InterPro" id="IPR008974">
    <property type="entry name" value="TRAF-like"/>
</dbReference>
<gene>
    <name evidence="2" type="ORF">FSP39_000966</name>
</gene>